<feature type="region of interest" description="Disordered" evidence="4">
    <location>
        <begin position="1"/>
        <end position="23"/>
    </location>
</feature>
<protein>
    <submittedName>
        <fullName evidence="6">Nuclear transcription factor Y subunit B14</fullName>
    </submittedName>
</protein>
<feature type="compositionally biased region" description="Pro residues" evidence="4">
    <location>
        <begin position="125"/>
        <end position="136"/>
    </location>
</feature>
<dbReference type="Pfam" id="PF00808">
    <property type="entry name" value="CBFD_NFYB_HMF"/>
    <property type="match status" value="1"/>
</dbReference>
<sequence length="195" mass="21478">MASDGPDHPRESSSKDGVQPASSRVQEEFSRAFPIANVHRLMKKALPRHAKITDESKEIMVKYAAEFISFVTAEANHYCKLDCRTTITAEDLLATMQKLGFDDYAQYSFRYIQLFRHGARVGQYAPPPPPPPPPPQDFQAHNFPLDPNSVLTDPTEMGAILGDDDDEDRELGGGGGDGNSSDGSFDVMAFLNNDD</sequence>
<evidence type="ECO:0000256" key="3">
    <source>
        <dbReference type="ARBA" id="ARBA00023163"/>
    </source>
</evidence>
<dbReference type="InterPro" id="IPR009072">
    <property type="entry name" value="Histone-fold"/>
</dbReference>
<dbReference type="Gene3D" id="1.10.20.10">
    <property type="entry name" value="Histone, subunit A"/>
    <property type="match status" value="1"/>
</dbReference>
<feature type="domain" description="Transcription factor CBF/NF-Y/archaeal histone" evidence="5">
    <location>
        <begin position="32"/>
        <end position="94"/>
    </location>
</feature>
<keyword evidence="2" id="KW-0805">Transcription regulation</keyword>
<evidence type="ECO:0000256" key="1">
    <source>
        <dbReference type="ARBA" id="ARBA00009053"/>
    </source>
</evidence>
<dbReference type="SUPFAM" id="SSF47113">
    <property type="entry name" value="Histone-fold"/>
    <property type="match status" value="1"/>
</dbReference>
<dbReference type="GO" id="GO:0016602">
    <property type="term" value="C:CCAAT-binding factor complex"/>
    <property type="evidence" value="ECO:0007669"/>
    <property type="project" value="InterPro"/>
</dbReference>
<evidence type="ECO:0000313" key="6">
    <source>
        <dbReference type="EMBL" id="AFK49664.1"/>
    </source>
</evidence>
<comment type="similarity">
    <text evidence="1">Belongs to the NFYB/HAP3 subunit family.</text>
</comment>
<dbReference type="GO" id="GO:0046982">
    <property type="term" value="F:protein heterodimerization activity"/>
    <property type="evidence" value="ECO:0007669"/>
    <property type="project" value="InterPro"/>
</dbReference>
<dbReference type="CDD" id="cd22907">
    <property type="entry name" value="HFD_NFYB"/>
    <property type="match status" value="1"/>
</dbReference>
<dbReference type="AlphaFoldDB" id="I3TAX2"/>
<dbReference type="PANTHER" id="PTHR11064:SF196">
    <property type="entry name" value="NUCLEAR TRANSCRIPTION FACTOR Y SUBUNIT B-6"/>
    <property type="match status" value="1"/>
</dbReference>
<proteinExistence type="evidence at transcript level"/>
<feature type="region of interest" description="Disordered" evidence="4">
    <location>
        <begin position="122"/>
        <end position="195"/>
    </location>
</feature>
<evidence type="ECO:0000256" key="4">
    <source>
        <dbReference type="SAM" id="MobiDB-lite"/>
    </source>
</evidence>
<name>I3TAX2_MEDTR</name>
<gene>
    <name evidence="6" type="primary">NF-YB14</name>
</gene>
<reference evidence="6" key="1">
    <citation type="submission" date="2012-04" db="EMBL/GenBank/DDBJ databases">
        <authorList>
            <person name="Gouzy J."/>
            <person name="Debelle F."/>
            <person name="Gamas P."/>
        </authorList>
    </citation>
    <scope>NUCLEOTIDE SEQUENCE</scope>
</reference>
<evidence type="ECO:0000259" key="5">
    <source>
        <dbReference type="Pfam" id="PF00808"/>
    </source>
</evidence>
<dbReference type="InterPro" id="IPR027113">
    <property type="entry name" value="Transc_fact_NFYB/HAP3"/>
</dbReference>
<accession>I3TAX2</accession>
<dbReference type="InterPro" id="IPR003958">
    <property type="entry name" value="CBFA_NFYB_domain"/>
</dbReference>
<dbReference type="OrthoDB" id="386949at2759"/>
<feature type="compositionally biased region" description="Basic and acidic residues" evidence="4">
    <location>
        <begin position="1"/>
        <end position="14"/>
    </location>
</feature>
<dbReference type="PANTHER" id="PTHR11064">
    <property type="entry name" value="CCAAT-BINDING TRANSCRIPTION FACTOR-RELATED"/>
    <property type="match status" value="1"/>
</dbReference>
<organism evidence="6">
    <name type="scientific">Medicago truncatula</name>
    <name type="common">Barrel medic</name>
    <name type="synonym">Medicago tribuloides</name>
    <dbReference type="NCBI Taxonomy" id="3880"/>
    <lineage>
        <taxon>Eukaryota</taxon>
        <taxon>Viridiplantae</taxon>
        <taxon>Streptophyta</taxon>
        <taxon>Embryophyta</taxon>
        <taxon>Tracheophyta</taxon>
        <taxon>Spermatophyta</taxon>
        <taxon>Magnoliopsida</taxon>
        <taxon>eudicotyledons</taxon>
        <taxon>Gunneridae</taxon>
        <taxon>Pentapetalae</taxon>
        <taxon>rosids</taxon>
        <taxon>fabids</taxon>
        <taxon>Fabales</taxon>
        <taxon>Fabaceae</taxon>
        <taxon>Papilionoideae</taxon>
        <taxon>50 kb inversion clade</taxon>
        <taxon>NPAAA clade</taxon>
        <taxon>Hologalegina</taxon>
        <taxon>IRL clade</taxon>
        <taxon>Trifolieae</taxon>
        <taxon>Medicago</taxon>
    </lineage>
</organism>
<keyword evidence="3" id="KW-0804">Transcription</keyword>
<evidence type="ECO:0000256" key="2">
    <source>
        <dbReference type="ARBA" id="ARBA00023015"/>
    </source>
</evidence>
<dbReference type="GO" id="GO:0001228">
    <property type="term" value="F:DNA-binding transcription activator activity, RNA polymerase II-specific"/>
    <property type="evidence" value="ECO:0007669"/>
    <property type="project" value="InterPro"/>
</dbReference>
<dbReference type="EMBL" id="JQ918287">
    <property type="protein sequence ID" value="AFK49664.1"/>
    <property type="molecule type" value="mRNA"/>
</dbReference>